<organism evidence="1">
    <name type="scientific">Rhizophora mucronata</name>
    <name type="common">Asiatic mangrove</name>
    <dbReference type="NCBI Taxonomy" id="61149"/>
    <lineage>
        <taxon>Eukaryota</taxon>
        <taxon>Viridiplantae</taxon>
        <taxon>Streptophyta</taxon>
        <taxon>Embryophyta</taxon>
        <taxon>Tracheophyta</taxon>
        <taxon>Spermatophyta</taxon>
        <taxon>Magnoliopsida</taxon>
        <taxon>eudicotyledons</taxon>
        <taxon>Gunneridae</taxon>
        <taxon>Pentapetalae</taxon>
        <taxon>rosids</taxon>
        <taxon>fabids</taxon>
        <taxon>Malpighiales</taxon>
        <taxon>Rhizophoraceae</taxon>
        <taxon>Rhizophora</taxon>
    </lineage>
</organism>
<evidence type="ECO:0000313" key="1">
    <source>
        <dbReference type="EMBL" id="MBX34750.1"/>
    </source>
</evidence>
<reference evidence="1" key="1">
    <citation type="submission" date="2018-02" db="EMBL/GenBank/DDBJ databases">
        <title>Rhizophora mucronata_Transcriptome.</title>
        <authorList>
            <person name="Meera S.P."/>
            <person name="Sreeshan A."/>
            <person name="Augustine A."/>
        </authorList>
    </citation>
    <scope>NUCLEOTIDE SEQUENCE</scope>
    <source>
        <tissue evidence="1">Leaf</tissue>
    </source>
</reference>
<name>A0A2P2MX05_RHIMU</name>
<dbReference type="EMBL" id="GGEC01054266">
    <property type="protein sequence ID" value="MBX34750.1"/>
    <property type="molecule type" value="Transcribed_RNA"/>
</dbReference>
<protein>
    <submittedName>
        <fullName evidence="1">Uncharacterized protein</fullName>
    </submittedName>
</protein>
<proteinExistence type="predicted"/>
<accession>A0A2P2MX05</accession>
<dbReference type="AlphaFoldDB" id="A0A2P2MX05"/>
<sequence length="40" mass="4824">MVIVKIRISEARIQDESWIRCVSCLLTPRLFRDKNFFIIL</sequence>